<reference evidence="2 3" key="1">
    <citation type="journal article" date="2015" name="Genome Announc.">
        <title>Expanding the biotechnology potential of lactobacilli through comparative genomics of 213 strains and associated genera.</title>
        <authorList>
            <person name="Sun Z."/>
            <person name="Harris H.M."/>
            <person name="McCann A."/>
            <person name="Guo C."/>
            <person name="Argimon S."/>
            <person name="Zhang W."/>
            <person name="Yang X."/>
            <person name="Jeffery I.B."/>
            <person name="Cooney J.C."/>
            <person name="Kagawa T.F."/>
            <person name="Liu W."/>
            <person name="Song Y."/>
            <person name="Salvetti E."/>
            <person name="Wrobel A."/>
            <person name="Rasinkangas P."/>
            <person name="Parkhill J."/>
            <person name="Rea M.C."/>
            <person name="O'Sullivan O."/>
            <person name="Ritari J."/>
            <person name="Douillard F.P."/>
            <person name="Paul Ross R."/>
            <person name="Yang R."/>
            <person name="Briner A.E."/>
            <person name="Felis G.E."/>
            <person name="de Vos W.M."/>
            <person name="Barrangou R."/>
            <person name="Klaenhammer T.R."/>
            <person name="Caufield P.W."/>
            <person name="Cui Y."/>
            <person name="Zhang H."/>
            <person name="O'Toole P.W."/>
        </authorList>
    </citation>
    <scope>NUCLEOTIDE SEQUENCE [LARGE SCALE GENOMIC DNA]</scope>
    <source>
        <strain evidence="2 3">DSM 24301</strain>
    </source>
</reference>
<dbReference type="PANTHER" id="PTHR43575:SF1">
    <property type="entry name" value="PROTEIN ABCI7, CHLOROPLASTIC"/>
    <property type="match status" value="1"/>
</dbReference>
<dbReference type="GO" id="GO:0016226">
    <property type="term" value="P:iron-sulfur cluster assembly"/>
    <property type="evidence" value="ECO:0007669"/>
    <property type="project" value="InterPro"/>
</dbReference>
<dbReference type="OrthoDB" id="9803529at2"/>
<sequence>MLPQMPKIPLARYLKQTVSQVSPVTLDGATATERPYTPTDELETWLVRDQAVMTIDVTTDETVTITSDHSANLVINVAPHVTTTIIERWRSTDDVTGVFVHVNIGTGAHVTYINDDAIAAQTLVLKREAVVEADAQLVWTIAGFNVATGAALLLTRLAGDGATATVNVGVLATAKMHLGYTTRIENQARHTTGHINQRGVIIDQAHLVFNGIGHIQKGARGSDNQQENRVLMLSDDARGDANPLLLIDENDVTAGHAASVARVDQGQMYYLMSRGLDEVTASRLVIRGFLESGFEAIKDPELKQALFDRIDRGLAHEMA</sequence>
<proteinExistence type="predicted"/>
<evidence type="ECO:0000259" key="1">
    <source>
        <dbReference type="Pfam" id="PF01458"/>
    </source>
</evidence>
<gene>
    <name evidence="2" type="ORF">IV56_GL001593</name>
</gene>
<evidence type="ECO:0000313" key="3">
    <source>
        <dbReference type="Proteomes" id="UP000050969"/>
    </source>
</evidence>
<comment type="caution">
    <text evidence="2">The sequence shown here is derived from an EMBL/GenBank/DDBJ whole genome shotgun (WGS) entry which is preliminary data.</text>
</comment>
<accession>A0A0R2N1U8</accession>
<dbReference type="Pfam" id="PF01458">
    <property type="entry name" value="SUFBD_core"/>
    <property type="match status" value="1"/>
</dbReference>
<dbReference type="InterPro" id="IPR055346">
    <property type="entry name" value="Fe-S_cluster_assembly_SufBD"/>
</dbReference>
<dbReference type="RefSeq" id="WP_056992309.1">
    <property type="nucleotide sequence ID" value="NZ_BBBX01000001.1"/>
</dbReference>
<protein>
    <submittedName>
        <fullName evidence="2">Fe-S cluster assembly ABC-type transport system, permease component</fullName>
    </submittedName>
</protein>
<dbReference type="SUPFAM" id="SSF101960">
    <property type="entry name" value="Stabilizer of iron transporter SufD"/>
    <property type="match status" value="1"/>
</dbReference>
<dbReference type="STRING" id="1293598.IV56_GL001593"/>
<name>A0A0R2N1U8_9LACO</name>
<feature type="domain" description="SUF system FeS cluster assembly SufBD core" evidence="1">
    <location>
        <begin position="71"/>
        <end position="289"/>
    </location>
</feature>
<organism evidence="2 3">
    <name type="scientific">Lacticaseibacillus saniviri JCM 17471 = DSM 24301</name>
    <dbReference type="NCBI Taxonomy" id="1293598"/>
    <lineage>
        <taxon>Bacteria</taxon>
        <taxon>Bacillati</taxon>
        <taxon>Bacillota</taxon>
        <taxon>Bacilli</taxon>
        <taxon>Lactobacillales</taxon>
        <taxon>Lactobacillaceae</taxon>
        <taxon>Lacticaseibacillus</taxon>
    </lineage>
</organism>
<dbReference type="PANTHER" id="PTHR43575">
    <property type="entry name" value="PROTEIN ABCI7, CHLOROPLASTIC"/>
    <property type="match status" value="1"/>
</dbReference>
<keyword evidence="3" id="KW-1185">Reference proteome</keyword>
<evidence type="ECO:0000313" key="2">
    <source>
        <dbReference type="EMBL" id="KRO18459.1"/>
    </source>
</evidence>
<dbReference type="Proteomes" id="UP000050969">
    <property type="component" value="Unassembled WGS sequence"/>
</dbReference>
<dbReference type="AlphaFoldDB" id="A0A0R2N1U8"/>
<dbReference type="InterPro" id="IPR000825">
    <property type="entry name" value="SUF_FeS_clus_asmbl_SufBD_core"/>
</dbReference>
<dbReference type="InterPro" id="IPR037284">
    <property type="entry name" value="SUF_FeS_clus_asmbl_SufBD_sf"/>
</dbReference>
<dbReference type="EMBL" id="JQCE01000005">
    <property type="protein sequence ID" value="KRO18459.1"/>
    <property type="molecule type" value="Genomic_DNA"/>
</dbReference>
<dbReference type="PATRIC" id="fig|1293598.4.peg.1659"/>